<organism evidence="2 3">
    <name type="scientific">Ascaris lumbricoides</name>
    <name type="common">Giant roundworm</name>
    <dbReference type="NCBI Taxonomy" id="6252"/>
    <lineage>
        <taxon>Eukaryota</taxon>
        <taxon>Metazoa</taxon>
        <taxon>Ecdysozoa</taxon>
        <taxon>Nematoda</taxon>
        <taxon>Chromadorea</taxon>
        <taxon>Rhabditida</taxon>
        <taxon>Spirurina</taxon>
        <taxon>Ascaridomorpha</taxon>
        <taxon>Ascaridoidea</taxon>
        <taxon>Ascarididae</taxon>
        <taxon>Ascaris</taxon>
    </lineage>
</organism>
<reference evidence="3" key="1">
    <citation type="submission" date="2017-02" db="UniProtKB">
        <authorList>
            <consortium name="WormBaseParasite"/>
        </authorList>
    </citation>
    <scope>IDENTIFICATION</scope>
</reference>
<keyword evidence="2" id="KW-1185">Reference proteome</keyword>
<evidence type="ECO:0000256" key="1">
    <source>
        <dbReference type="SAM" id="MobiDB-lite"/>
    </source>
</evidence>
<accession>A0A0M3HKI0</accession>
<name>A0A0M3HKI0_ASCLU</name>
<evidence type="ECO:0000313" key="3">
    <source>
        <dbReference type="WBParaSite" id="ALUE_0000202501-mRNA-1"/>
    </source>
</evidence>
<proteinExistence type="predicted"/>
<feature type="region of interest" description="Disordered" evidence="1">
    <location>
        <begin position="75"/>
        <end position="102"/>
    </location>
</feature>
<protein>
    <submittedName>
        <fullName evidence="3">SF3B2</fullName>
    </submittedName>
</protein>
<dbReference type="Proteomes" id="UP000036681">
    <property type="component" value="Unplaced"/>
</dbReference>
<dbReference type="AlphaFoldDB" id="A0A0M3HKI0"/>
<evidence type="ECO:0000313" key="2">
    <source>
        <dbReference type="Proteomes" id="UP000036681"/>
    </source>
</evidence>
<dbReference type="WBParaSite" id="ALUE_0000202501-mRNA-1">
    <property type="protein sequence ID" value="ALUE_0000202501-mRNA-1"/>
    <property type="gene ID" value="ALUE_0000202501"/>
</dbReference>
<sequence length="167" mass="18785">MNLFLQVESADIKAPKTRTLAAIPKGALTLEEVERNHIQLARRSSLPIPPPPLPSEGAMTVTDFERRLLMESANVNGMPQGESGDRRLPSQPPPSHPSAQQRIPPFPVMPFPFVPPFFAQTLRGKLIILMLLQVSLRISEAFSTCNVRLEYVDKYVKVEIFFPMQCY</sequence>